<evidence type="ECO:0000256" key="2">
    <source>
        <dbReference type="ARBA" id="ARBA00022737"/>
    </source>
</evidence>
<dbReference type="AlphaFoldDB" id="A0A6P7SYJ5"/>
<dbReference type="Gene3D" id="1.25.40.420">
    <property type="match status" value="1"/>
</dbReference>
<dbReference type="PANTHER" id="PTHR24412:SF172">
    <property type="entry name" value="KELCH-LIKE PROTEIN 10"/>
    <property type="match status" value="1"/>
</dbReference>
<accession>A0A6P7SYJ5</accession>
<dbReference type="InterPro" id="IPR000210">
    <property type="entry name" value="BTB/POZ_dom"/>
</dbReference>
<dbReference type="InterPro" id="IPR011705">
    <property type="entry name" value="BACK"/>
</dbReference>
<dbReference type="SUPFAM" id="SSF54695">
    <property type="entry name" value="POZ domain"/>
    <property type="match status" value="1"/>
</dbReference>
<dbReference type="Gene3D" id="2.120.10.80">
    <property type="entry name" value="Kelch-type beta propeller"/>
    <property type="match status" value="2"/>
</dbReference>
<dbReference type="InterPro" id="IPR015915">
    <property type="entry name" value="Kelch-typ_b-propeller"/>
</dbReference>
<keyword evidence="2" id="KW-0677">Repeat</keyword>
<dbReference type="SMART" id="SM00875">
    <property type="entry name" value="BACK"/>
    <property type="match status" value="1"/>
</dbReference>
<dbReference type="PANTHER" id="PTHR24412">
    <property type="entry name" value="KELCH PROTEIN"/>
    <property type="match status" value="1"/>
</dbReference>
<dbReference type="Pfam" id="PF07707">
    <property type="entry name" value="BACK"/>
    <property type="match status" value="1"/>
</dbReference>
<keyword evidence="1" id="KW-0880">Kelch repeat</keyword>
<dbReference type="Pfam" id="PF01344">
    <property type="entry name" value="Kelch_1"/>
    <property type="match status" value="2"/>
</dbReference>
<dbReference type="PIRSF" id="PIRSF037037">
    <property type="entry name" value="Kelch-like_protein_gigaxonin"/>
    <property type="match status" value="1"/>
</dbReference>
<dbReference type="Pfam" id="PF00651">
    <property type="entry name" value="BTB"/>
    <property type="match status" value="1"/>
</dbReference>
<dbReference type="SUPFAM" id="SSF117281">
    <property type="entry name" value="Kelch motif"/>
    <property type="match status" value="1"/>
</dbReference>
<dbReference type="SMART" id="SM00225">
    <property type="entry name" value="BTB"/>
    <property type="match status" value="1"/>
</dbReference>
<proteinExistence type="predicted"/>
<sequence length="575" mass="66000">MTSSIKYVKPDKGQDKFRCEIFQLMASKNLCDGEIILVEEQTRFQIHKVILAACSPYFRAIFTCGMKESISGKVVIPGISKDIMTNIVKYAYTNEIEITEENVQVLLCVANRLAISSVQKMCEEFLASRLTVYNCIGIYQFSKFYACTILIRKSWSFILEHFTVVSKLSSEFLSLTCNELEEIVRDDCLNVKEEESAFLACQRWIMFEPKIRASFSKRLFQNLRIGLLHPDILDKLKKNSVTEYKASIYLSQLYKDISLYLHEMPTIFRPRIPSEVIFITGGYGLDGIMSNMETYDARTNQWFILINPAHCLRAYHGTVVLHEQIYILGGYNDNNKYYNGVHRFDIATRQWQELSPMHFSRCYVASTALNGRIYACGGHDGLQRHRAVECYHRSSNQWVLVAPMRYTRSDAGIAPLKGKLYVCGGFDGLTSLNTVEVYCAKTDQWTLLENMSTHRTGLSAVILNANLYILGGFNGQHRLRSVERYNIHEKKWSRVKPMLGRRSNFAATVLEGFIYVIGGYDGQTVISTVECYDPYNRTWSPRADILYPRSAVSATTLKSQEYARYFTFYGQKDNT</sequence>
<evidence type="ECO:0000259" key="3">
    <source>
        <dbReference type="PROSITE" id="PS50097"/>
    </source>
</evidence>
<organism evidence="4 5">
    <name type="scientific">Octopus sinensis</name>
    <name type="common">East Asian common octopus</name>
    <dbReference type="NCBI Taxonomy" id="2607531"/>
    <lineage>
        <taxon>Eukaryota</taxon>
        <taxon>Metazoa</taxon>
        <taxon>Spiralia</taxon>
        <taxon>Lophotrochozoa</taxon>
        <taxon>Mollusca</taxon>
        <taxon>Cephalopoda</taxon>
        <taxon>Coleoidea</taxon>
        <taxon>Octopodiformes</taxon>
        <taxon>Octopoda</taxon>
        <taxon>Incirrata</taxon>
        <taxon>Octopodidae</taxon>
        <taxon>Octopus</taxon>
    </lineage>
</organism>
<evidence type="ECO:0000256" key="1">
    <source>
        <dbReference type="ARBA" id="ARBA00022441"/>
    </source>
</evidence>
<dbReference type="KEGG" id="osn:115217905"/>
<dbReference type="Proteomes" id="UP000515154">
    <property type="component" value="Linkage group LG12"/>
</dbReference>
<dbReference type="Pfam" id="PF24681">
    <property type="entry name" value="Kelch_KLHDC2_KLHL20_DRC7"/>
    <property type="match status" value="1"/>
</dbReference>
<dbReference type="InterPro" id="IPR006652">
    <property type="entry name" value="Kelch_1"/>
</dbReference>
<dbReference type="Gene3D" id="3.30.710.10">
    <property type="entry name" value="Potassium Channel Kv1.1, Chain A"/>
    <property type="match status" value="1"/>
</dbReference>
<dbReference type="FunFam" id="1.25.40.420:FF:000001">
    <property type="entry name" value="Kelch-like family member 12"/>
    <property type="match status" value="1"/>
</dbReference>
<dbReference type="SMART" id="SM00612">
    <property type="entry name" value="Kelch"/>
    <property type="match status" value="6"/>
</dbReference>
<dbReference type="CDD" id="cd18450">
    <property type="entry name" value="BACK_KLHL10"/>
    <property type="match status" value="1"/>
</dbReference>
<protein>
    <submittedName>
        <fullName evidence="5">Kelch-like protein 10 isoform X1</fullName>
    </submittedName>
</protein>
<dbReference type="InterPro" id="IPR017096">
    <property type="entry name" value="BTB-kelch_protein"/>
</dbReference>
<gene>
    <name evidence="5" type="primary">LOC115217905</name>
</gene>
<name>A0A6P7SYJ5_9MOLL</name>
<keyword evidence="4" id="KW-1185">Reference proteome</keyword>
<dbReference type="PROSITE" id="PS50097">
    <property type="entry name" value="BTB"/>
    <property type="match status" value="1"/>
</dbReference>
<evidence type="ECO:0000313" key="5">
    <source>
        <dbReference type="RefSeq" id="XP_029643484.1"/>
    </source>
</evidence>
<dbReference type="InterPro" id="IPR011333">
    <property type="entry name" value="SKP1/BTB/POZ_sf"/>
</dbReference>
<reference evidence="5" key="1">
    <citation type="submission" date="2025-08" db="UniProtKB">
        <authorList>
            <consortium name="RefSeq"/>
        </authorList>
    </citation>
    <scope>IDENTIFICATION</scope>
</reference>
<evidence type="ECO:0000313" key="4">
    <source>
        <dbReference type="Proteomes" id="UP000515154"/>
    </source>
</evidence>
<dbReference type="RefSeq" id="XP_029643484.1">
    <property type="nucleotide sequence ID" value="XM_029787624.2"/>
</dbReference>
<feature type="domain" description="BTB" evidence="3">
    <location>
        <begin position="31"/>
        <end position="100"/>
    </location>
</feature>